<dbReference type="InterPro" id="IPR015590">
    <property type="entry name" value="Aldehyde_DH_dom"/>
</dbReference>
<name>A0ABP7TT19_9BURK</name>
<dbReference type="InterPro" id="IPR016161">
    <property type="entry name" value="Ald_DH/histidinol_DH"/>
</dbReference>
<dbReference type="InterPro" id="IPR050740">
    <property type="entry name" value="Aldehyde_DH_Superfamily"/>
</dbReference>
<gene>
    <name evidence="4" type="primary">gabD</name>
    <name evidence="4" type="ORF">GCM10022212_31130</name>
</gene>
<comment type="similarity">
    <text evidence="1">Belongs to the aldehyde dehydrogenase family.</text>
</comment>
<reference evidence="5" key="1">
    <citation type="journal article" date="2019" name="Int. J. Syst. Evol. Microbiol.">
        <title>The Global Catalogue of Microorganisms (GCM) 10K type strain sequencing project: providing services to taxonomists for standard genome sequencing and annotation.</title>
        <authorList>
            <consortium name="The Broad Institute Genomics Platform"/>
            <consortium name="The Broad Institute Genome Sequencing Center for Infectious Disease"/>
            <person name="Wu L."/>
            <person name="Ma J."/>
        </authorList>
    </citation>
    <scope>NUCLEOTIDE SEQUENCE [LARGE SCALE GENOMIC DNA]</scope>
    <source>
        <strain evidence="5">JCM 16673</strain>
    </source>
</reference>
<dbReference type="PANTHER" id="PTHR43353:SF5">
    <property type="entry name" value="SUCCINATE-SEMIALDEHYDE DEHYDROGENASE, MITOCHONDRIAL"/>
    <property type="match status" value="1"/>
</dbReference>
<sequence>MSQTPALKLNDPTLLRSHAYLNGAWISGTNNFEVTNPVDNSVIGTVPNLGADATRQAIAAAAAAFPAWSARTGKDRAAILRKWFDLMMEHADDLAALMTAEQGKPLAEAKGEVMYGASFIEWFAEEAKRVSGDVMASTWSDKRMVVLKQPIGVCASITPWNFPIAMITRKVAPAVAAGCTIVIKPAEQTPLSALAMAELAHRAGLPAGVINIITADADKSIEVGQVLCASPIVRHLSFTGSTPVGRILMQQSAPTIKKLALELGGHAPFIVFDDADLDAAVEGALQSKYRNAGQTCVCTNRFYAHTSIYDRFVEKLAAGAANIKVGNGAEAGVAQGPLIDDQAIAKVEDHVRDAIAKGATVVTGGKPHALGGHFYEPTVLSNITADMKIMHEETFGPVAAVIRFSTEDEVIAAANDTDFGLASYFYSRDIGRVWRVAEKLEYGMVGINTGLISNEVAPFGGVKQSGLGREGSRYGMDEYLEIKYLCMGGI</sequence>
<dbReference type="PROSITE" id="PS00070">
    <property type="entry name" value="ALDEHYDE_DEHYDR_CYS"/>
    <property type="match status" value="1"/>
</dbReference>
<keyword evidence="5" id="KW-1185">Reference proteome</keyword>
<comment type="caution">
    <text evidence="4">The sequence shown here is derived from an EMBL/GenBank/DDBJ whole genome shotgun (WGS) entry which is preliminary data.</text>
</comment>
<protein>
    <submittedName>
        <fullName evidence="4">NADP-dependent succinate-semialdehyde dehydrogenase</fullName>
    </submittedName>
</protein>
<dbReference type="RefSeq" id="WP_344764629.1">
    <property type="nucleotide sequence ID" value="NZ_BAAAZE010000013.1"/>
</dbReference>
<evidence type="ECO:0000259" key="3">
    <source>
        <dbReference type="Pfam" id="PF00171"/>
    </source>
</evidence>
<dbReference type="NCBIfam" id="TIGR01780">
    <property type="entry name" value="SSADH"/>
    <property type="match status" value="1"/>
</dbReference>
<evidence type="ECO:0000313" key="5">
    <source>
        <dbReference type="Proteomes" id="UP001501353"/>
    </source>
</evidence>
<dbReference type="InterPro" id="IPR016160">
    <property type="entry name" value="Ald_DH_CS_CYS"/>
</dbReference>
<dbReference type="Gene3D" id="3.40.605.10">
    <property type="entry name" value="Aldehyde Dehydrogenase, Chain A, domain 1"/>
    <property type="match status" value="1"/>
</dbReference>
<proteinExistence type="inferred from homology"/>
<evidence type="ECO:0000313" key="4">
    <source>
        <dbReference type="EMBL" id="GAA4030578.1"/>
    </source>
</evidence>
<keyword evidence="2" id="KW-0560">Oxidoreductase</keyword>
<dbReference type="SUPFAM" id="SSF53720">
    <property type="entry name" value="ALDH-like"/>
    <property type="match status" value="1"/>
</dbReference>
<feature type="domain" description="Aldehyde dehydrogenase" evidence="3">
    <location>
        <begin position="25"/>
        <end position="484"/>
    </location>
</feature>
<dbReference type="InterPro" id="IPR016162">
    <property type="entry name" value="Ald_DH_N"/>
</dbReference>
<dbReference type="CDD" id="cd07103">
    <property type="entry name" value="ALDH_F5_SSADH_GabD"/>
    <property type="match status" value="1"/>
</dbReference>
<dbReference type="Gene3D" id="3.40.309.10">
    <property type="entry name" value="Aldehyde Dehydrogenase, Chain A, domain 2"/>
    <property type="match status" value="1"/>
</dbReference>
<dbReference type="InterPro" id="IPR010102">
    <property type="entry name" value="Succ_semiAld_DH"/>
</dbReference>
<evidence type="ECO:0000256" key="2">
    <source>
        <dbReference type="ARBA" id="ARBA00023002"/>
    </source>
</evidence>
<evidence type="ECO:0000256" key="1">
    <source>
        <dbReference type="ARBA" id="ARBA00009986"/>
    </source>
</evidence>
<dbReference type="Proteomes" id="UP001501353">
    <property type="component" value="Unassembled WGS sequence"/>
</dbReference>
<accession>A0ABP7TT19</accession>
<dbReference type="PANTHER" id="PTHR43353">
    <property type="entry name" value="SUCCINATE-SEMIALDEHYDE DEHYDROGENASE, MITOCHONDRIAL"/>
    <property type="match status" value="1"/>
</dbReference>
<dbReference type="InterPro" id="IPR016163">
    <property type="entry name" value="Ald_DH_C"/>
</dbReference>
<organism evidence="4 5">
    <name type="scientific">Actimicrobium antarcticum</name>
    <dbReference type="NCBI Taxonomy" id="1051899"/>
    <lineage>
        <taxon>Bacteria</taxon>
        <taxon>Pseudomonadati</taxon>
        <taxon>Pseudomonadota</taxon>
        <taxon>Betaproteobacteria</taxon>
        <taxon>Burkholderiales</taxon>
        <taxon>Oxalobacteraceae</taxon>
        <taxon>Actimicrobium</taxon>
    </lineage>
</organism>
<dbReference type="Pfam" id="PF00171">
    <property type="entry name" value="Aldedh"/>
    <property type="match status" value="1"/>
</dbReference>
<dbReference type="EMBL" id="BAAAZE010000013">
    <property type="protein sequence ID" value="GAA4030578.1"/>
    <property type="molecule type" value="Genomic_DNA"/>
</dbReference>